<gene>
    <name evidence="1" type="ORF">CAL65_13780</name>
</gene>
<organism evidence="1 2">
    <name type="scientific">Alkalilimnicola ehrlichii</name>
    <dbReference type="NCBI Taxonomy" id="351052"/>
    <lineage>
        <taxon>Bacteria</taxon>
        <taxon>Pseudomonadati</taxon>
        <taxon>Pseudomonadota</taxon>
        <taxon>Gammaproteobacteria</taxon>
        <taxon>Chromatiales</taxon>
        <taxon>Ectothiorhodospiraceae</taxon>
        <taxon>Alkalilimnicola</taxon>
    </lineage>
</organism>
<dbReference type="EMBL" id="NFZW01000013">
    <property type="protein sequence ID" value="RFA35169.1"/>
    <property type="molecule type" value="Genomic_DNA"/>
</dbReference>
<reference evidence="2" key="1">
    <citation type="submission" date="2017-05" db="EMBL/GenBank/DDBJ databases">
        <authorList>
            <person name="Sharma S."/>
            <person name="Sidhu C."/>
            <person name="Pinnaka A.K."/>
        </authorList>
    </citation>
    <scope>NUCLEOTIDE SEQUENCE [LARGE SCALE GENOMIC DNA]</scope>
    <source>
        <strain evidence="2">AK93</strain>
    </source>
</reference>
<evidence type="ECO:0000313" key="1">
    <source>
        <dbReference type="EMBL" id="RFA35169.1"/>
    </source>
</evidence>
<dbReference type="Pfam" id="PF11672">
    <property type="entry name" value="DUF3268"/>
    <property type="match status" value="1"/>
</dbReference>
<protein>
    <submittedName>
        <fullName evidence="1">Uncharacterized protein</fullName>
    </submittedName>
</protein>
<dbReference type="RefSeq" id="WP_116304217.1">
    <property type="nucleotide sequence ID" value="NZ_NFZV01000047.1"/>
</dbReference>
<sequence length="146" mass="16549">MSKVKNPLPVPTECRYCGAEVRLVTNDAIYDGRRYGKWPYAYLCQNSSCRAYVGVHPKTEIPLGTLANAELRKARNDCKPHFERLWRRDSPDAIFSSRDEAYRWLAGQLGIPASQCHWGWFELDMCELAAAICKEARGSGYGCRGL</sequence>
<dbReference type="Proteomes" id="UP000256763">
    <property type="component" value="Unassembled WGS sequence"/>
</dbReference>
<accession>A0A3E0WRZ0</accession>
<dbReference type="InterPro" id="IPR021686">
    <property type="entry name" value="DUF3268"/>
</dbReference>
<dbReference type="OrthoDB" id="1028010at2"/>
<keyword evidence="2" id="KW-1185">Reference proteome</keyword>
<name>A0A3E0WRZ0_9GAMM</name>
<proteinExistence type="predicted"/>
<evidence type="ECO:0000313" key="2">
    <source>
        <dbReference type="Proteomes" id="UP000256763"/>
    </source>
</evidence>
<comment type="caution">
    <text evidence="1">The sequence shown here is derived from an EMBL/GenBank/DDBJ whole genome shotgun (WGS) entry which is preliminary data.</text>
</comment>
<dbReference type="AlphaFoldDB" id="A0A3E0WRZ0"/>